<sequence>MEASHDADLPRPCDNIRAIEVDFVEIDRDGSEAPSPPPGTFLSNLLAITSLRLCLGDAGGIFTDAAESLQYKLNIAPSCLERLPSFDFSSSWYGTHVLDALQHCNNLQTLKINLRAVTAEQALFYPSDGPFKQYHGREEITMAKLHTLQVQMDPRNEILLHIKAPSLVNFDARFHPNLKQRSVYTVHEIGKSHFYLFLELSGCKESLRTFGIHDIMTSSEVLSIILAALPSLVHITLDNVYIGDHKTLWRSLSGCTFLNLKVLELLRFGRTEDGGMIADEMLKFFEQRGKQPCQVFLAFRKAVDEALDVSNRFEMPFRRRIQGSGKSLGWQSRYSLLYRFFSGNDSPKTRNRTFTLHHAFVGSESQL</sequence>
<dbReference type="Gene3D" id="3.80.10.10">
    <property type="entry name" value="Ribonuclease Inhibitor"/>
    <property type="match status" value="1"/>
</dbReference>
<protein>
    <recommendedName>
        <fullName evidence="3">FBD domain-containing protein</fullName>
    </recommendedName>
</protein>
<gene>
    <name evidence="1" type="ORF">D9611_011034</name>
</gene>
<evidence type="ECO:0000313" key="1">
    <source>
        <dbReference type="EMBL" id="KAF5319934.1"/>
    </source>
</evidence>
<dbReference type="InterPro" id="IPR032675">
    <property type="entry name" value="LRR_dom_sf"/>
</dbReference>
<dbReference type="OrthoDB" id="3054765at2759"/>
<dbReference type="AlphaFoldDB" id="A0A8H5F177"/>
<evidence type="ECO:0000313" key="2">
    <source>
        <dbReference type="Proteomes" id="UP000541558"/>
    </source>
</evidence>
<dbReference type="Proteomes" id="UP000541558">
    <property type="component" value="Unassembled WGS sequence"/>
</dbReference>
<organism evidence="1 2">
    <name type="scientific">Ephemerocybe angulata</name>
    <dbReference type="NCBI Taxonomy" id="980116"/>
    <lineage>
        <taxon>Eukaryota</taxon>
        <taxon>Fungi</taxon>
        <taxon>Dikarya</taxon>
        <taxon>Basidiomycota</taxon>
        <taxon>Agaricomycotina</taxon>
        <taxon>Agaricomycetes</taxon>
        <taxon>Agaricomycetidae</taxon>
        <taxon>Agaricales</taxon>
        <taxon>Agaricineae</taxon>
        <taxon>Psathyrellaceae</taxon>
        <taxon>Ephemerocybe</taxon>
    </lineage>
</organism>
<evidence type="ECO:0008006" key="3">
    <source>
        <dbReference type="Google" id="ProtNLM"/>
    </source>
</evidence>
<dbReference type="EMBL" id="JAACJK010000172">
    <property type="protein sequence ID" value="KAF5319934.1"/>
    <property type="molecule type" value="Genomic_DNA"/>
</dbReference>
<reference evidence="1 2" key="1">
    <citation type="journal article" date="2020" name="ISME J.">
        <title>Uncovering the hidden diversity of litter-decomposition mechanisms in mushroom-forming fungi.</title>
        <authorList>
            <person name="Floudas D."/>
            <person name="Bentzer J."/>
            <person name="Ahren D."/>
            <person name="Johansson T."/>
            <person name="Persson P."/>
            <person name="Tunlid A."/>
        </authorList>
    </citation>
    <scope>NUCLEOTIDE SEQUENCE [LARGE SCALE GENOMIC DNA]</scope>
    <source>
        <strain evidence="1 2">CBS 175.51</strain>
    </source>
</reference>
<proteinExistence type="predicted"/>
<accession>A0A8H5F177</accession>
<name>A0A8H5F177_9AGAR</name>
<dbReference type="SUPFAM" id="SSF52047">
    <property type="entry name" value="RNI-like"/>
    <property type="match status" value="1"/>
</dbReference>
<keyword evidence="2" id="KW-1185">Reference proteome</keyword>
<comment type="caution">
    <text evidence="1">The sequence shown here is derived from an EMBL/GenBank/DDBJ whole genome shotgun (WGS) entry which is preliminary data.</text>
</comment>